<feature type="region of interest" description="Disordered" evidence="7">
    <location>
        <begin position="455"/>
        <end position="487"/>
    </location>
</feature>
<dbReference type="InterPro" id="IPR000237">
    <property type="entry name" value="GRIP_dom"/>
</dbReference>
<dbReference type="InterPro" id="IPR051952">
    <property type="entry name" value="Golgi-autophagy_related"/>
</dbReference>
<comment type="caution">
    <text evidence="9">The sequence shown here is derived from an EMBL/GenBank/DDBJ whole genome shotgun (WGS) entry which is preliminary data.</text>
</comment>
<dbReference type="AlphaFoldDB" id="A0A9W8BD50"/>
<keyword evidence="5" id="KW-0472">Membrane</keyword>
<evidence type="ECO:0000256" key="3">
    <source>
        <dbReference type="ARBA" id="ARBA00022490"/>
    </source>
</evidence>
<feature type="compositionally biased region" description="Basic and acidic residues" evidence="7">
    <location>
        <begin position="474"/>
        <end position="487"/>
    </location>
</feature>
<feature type="compositionally biased region" description="Low complexity" evidence="7">
    <location>
        <begin position="350"/>
        <end position="365"/>
    </location>
</feature>
<dbReference type="Gene3D" id="1.10.287.1490">
    <property type="match status" value="1"/>
</dbReference>
<keyword evidence="4 6" id="KW-0175">Coiled coil</keyword>
<organism evidence="9 10">
    <name type="scientific">Coemansia thaxteri</name>
    <dbReference type="NCBI Taxonomy" id="2663907"/>
    <lineage>
        <taxon>Eukaryota</taxon>
        <taxon>Fungi</taxon>
        <taxon>Fungi incertae sedis</taxon>
        <taxon>Zoopagomycota</taxon>
        <taxon>Kickxellomycotina</taxon>
        <taxon>Kickxellomycetes</taxon>
        <taxon>Kickxellales</taxon>
        <taxon>Kickxellaceae</taxon>
        <taxon>Coemansia</taxon>
    </lineage>
</organism>
<evidence type="ECO:0000256" key="4">
    <source>
        <dbReference type="ARBA" id="ARBA00023054"/>
    </source>
</evidence>
<evidence type="ECO:0000256" key="2">
    <source>
        <dbReference type="ARBA" id="ARBA00004496"/>
    </source>
</evidence>
<evidence type="ECO:0000313" key="10">
    <source>
        <dbReference type="Proteomes" id="UP001150907"/>
    </source>
</evidence>
<feature type="region of interest" description="Disordered" evidence="7">
    <location>
        <begin position="601"/>
        <end position="623"/>
    </location>
</feature>
<dbReference type="PANTHER" id="PTHR23157">
    <property type="entry name" value="GRIP AND COILED-COIL DOMAIN-CONTAINING PROTEIN 1"/>
    <property type="match status" value="1"/>
</dbReference>
<dbReference type="PROSITE" id="PS50913">
    <property type="entry name" value="GRIP"/>
    <property type="match status" value="1"/>
</dbReference>
<comment type="subcellular location">
    <subcellularLocation>
        <location evidence="2">Cytoplasm</location>
    </subcellularLocation>
    <subcellularLocation>
        <location evidence="1">Endomembrane system</location>
        <topology evidence="1">Peripheral membrane protein</topology>
    </subcellularLocation>
</comment>
<feature type="coiled-coil region" evidence="6">
    <location>
        <begin position="270"/>
        <end position="297"/>
    </location>
</feature>
<dbReference type="SUPFAM" id="SSF57997">
    <property type="entry name" value="Tropomyosin"/>
    <property type="match status" value="1"/>
</dbReference>
<dbReference type="Proteomes" id="UP001150907">
    <property type="component" value="Unassembled WGS sequence"/>
</dbReference>
<dbReference type="Pfam" id="PF01465">
    <property type="entry name" value="GRIP"/>
    <property type="match status" value="1"/>
</dbReference>
<proteinExistence type="predicted"/>
<keyword evidence="10" id="KW-1185">Reference proteome</keyword>
<dbReference type="PANTHER" id="PTHR23157:SF25">
    <property type="entry name" value="GRIP AND COILED-COIL DOMAIN-CONTAINING PROTEIN 1"/>
    <property type="match status" value="1"/>
</dbReference>
<evidence type="ECO:0000256" key="1">
    <source>
        <dbReference type="ARBA" id="ARBA00004184"/>
    </source>
</evidence>
<feature type="compositionally biased region" description="Basic residues" evidence="7">
    <location>
        <begin position="366"/>
        <end position="376"/>
    </location>
</feature>
<name>A0A9W8BD50_9FUNG</name>
<feature type="domain" description="GRIP" evidence="8">
    <location>
        <begin position="937"/>
        <end position="985"/>
    </location>
</feature>
<accession>A0A9W8BD50</accession>
<feature type="coiled-coil region" evidence="6">
    <location>
        <begin position="544"/>
        <end position="599"/>
    </location>
</feature>
<dbReference type="Gene3D" id="1.10.220.60">
    <property type="entry name" value="GRIP domain"/>
    <property type="match status" value="1"/>
</dbReference>
<feature type="region of interest" description="Disordered" evidence="7">
    <location>
        <begin position="350"/>
        <end position="402"/>
    </location>
</feature>
<evidence type="ECO:0000256" key="6">
    <source>
        <dbReference type="SAM" id="Coils"/>
    </source>
</evidence>
<reference evidence="9" key="1">
    <citation type="submission" date="2022-07" db="EMBL/GenBank/DDBJ databases">
        <title>Phylogenomic reconstructions and comparative analyses of Kickxellomycotina fungi.</title>
        <authorList>
            <person name="Reynolds N.K."/>
            <person name="Stajich J.E."/>
            <person name="Barry K."/>
            <person name="Grigoriev I.V."/>
            <person name="Crous P."/>
            <person name="Smith M.E."/>
        </authorList>
    </citation>
    <scope>NUCLEOTIDE SEQUENCE</scope>
    <source>
        <strain evidence="9">IMI 214461</strain>
    </source>
</reference>
<dbReference type="EMBL" id="JANBQF010000235">
    <property type="protein sequence ID" value="KAJ2003251.1"/>
    <property type="molecule type" value="Genomic_DNA"/>
</dbReference>
<feature type="region of interest" description="Disordered" evidence="7">
    <location>
        <begin position="1"/>
        <end position="30"/>
    </location>
</feature>
<evidence type="ECO:0000313" key="9">
    <source>
        <dbReference type="EMBL" id="KAJ2003251.1"/>
    </source>
</evidence>
<feature type="coiled-coil region" evidence="6">
    <location>
        <begin position="744"/>
        <end position="834"/>
    </location>
</feature>
<evidence type="ECO:0000259" key="8">
    <source>
        <dbReference type="PROSITE" id="PS50913"/>
    </source>
</evidence>
<dbReference type="GO" id="GO:0005794">
    <property type="term" value="C:Golgi apparatus"/>
    <property type="evidence" value="ECO:0007669"/>
    <property type="project" value="TreeGrafter"/>
</dbReference>
<evidence type="ECO:0000256" key="5">
    <source>
        <dbReference type="ARBA" id="ARBA00023136"/>
    </source>
</evidence>
<sequence length="987" mass="105249">MSSDPVVAEDPAGSNGVPEPGDGSSKLTSDVLQPGDVISEALLQRLSKLEKYEHKLAEVARVYRNLNAARKSIEAVLKKLTPVQSIADVDELEAHLSNLNGKTLHAGEQIGALTELDKSNRAKIGDLESQLHTLKSAEAERATLARELDRLTKERKVVEGQLERTSQKLRLDVKALEADKTRLEAMQTDVGALAAHLTTALLAENLGTADDCTPALRELQLALVAKCGAPEGLVPVAEVESATTRLQEAHARETAIEIESATARLQETHAQETAQLKDILRKELADSEDRITATKQESDGVIAELRQQLEAKLSVSQANCAPAVKDSLTAERVSDIVAAALDRKLALAANAEPEPEASPAVAAPSSKKKGKNKRKTTGASTSAAPSPVAMPAKPASDADTVQATSHEISTLIALIEGGCTVAAPAADSRGPAVPDAESIARVEYLSRRLDEAQEALAHAQSQRAEAQKGLEQALADRDETQSKHKERVDRLQAEIEDLRSQLAKAEGKLAEGEAKLTETEGHLSEIKAALDGSEAKLAETTKILADSEAKHSDVNRKLAETDQKFAMLKANLAETDQKNAVLKANLVETDRKLAEAKAALTTTKTSLTETEQKLSATRASLAEAGRRERQAAEGAAGEMAAAQAVKVRLEEHVRAVDADLANSRAQFAEKSREAAQTAAQLHEAQYALERERRAARGAADAAAAAAALAAQQLAAAQEAAQTQRAHDAAEMDALRRAVGDLDQHEQHASRAARLETRLAERQAELDAVRAGLQRAEEASATLRAEVDRLHDVERDCSTARGDLARVAEERALSEQRWRRVHRDLKEELRRLHRERQPAAPANGGTIATTAASASLPEPADVRSNSLTIASVSSLLRAATAGSAALNNSNAAVIAPAATAATEYNDSGPGHKRAASSAAASSASSSDAFSLGDGSSGARSDSVNVEYLRNVLFRFFNDKERRAQLVPVLSTLLKCKSDEIRHIQLMLQ</sequence>
<dbReference type="OrthoDB" id="1926336at2759"/>
<feature type="coiled-coil region" evidence="6">
    <location>
        <begin position="127"/>
        <end position="186"/>
    </location>
</feature>
<dbReference type="SMART" id="SM00755">
    <property type="entry name" value="Grip"/>
    <property type="match status" value="1"/>
</dbReference>
<protein>
    <submittedName>
        <fullName evidence="9">Golgin imh1</fullName>
    </submittedName>
</protein>
<keyword evidence="3" id="KW-0963">Cytoplasm</keyword>
<evidence type="ECO:0000256" key="7">
    <source>
        <dbReference type="SAM" id="MobiDB-lite"/>
    </source>
</evidence>
<gene>
    <name evidence="9" type="primary">IMH1</name>
    <name evidence="9" type="ORF">H4R26_003170</name>
</gene>